<evidence type="ECO:0000256" key="5">
    <source>
        <dbReference type="ARBA" id="ARBA00011271"/>
    </source>
</evidence>
<evidence type="ECO:0000313" key="13">
    <source>
        <dbReference type="Proteomes" id="UP000178315"/>
    </source>
</evidence>
<protein>
    <recommendedName>
        <fullName evidence="6">3-isopropylmalate dehydratase</fullName>
        <ecNumber evidence="6">4.2.1.33</ecNumber>
    </recommendedName>
</protein>
<evidence type="ECO:0000256" key="10">
    <source>
        <dbReference type="ARBA" id="ARBA00023304"/>
    </source>
</evidence>
<dbReference type="AlphaFoldDB" id="A0A1G2AB56"/>
<evidence type="ECO:0000256" key="7">
    <source>
        <dbReference type="ARBA" id="ARBA00022430"/>
    </source>
</evidence>
<dbReference type="Proteomes" id="UP000178315">
    <property type="component" value="Unassembled WGS sequence"/>
</dbReference>
<organism evidence="12 13">
    <name type="scientific">Candidatus Jacksonbacteria bacterium RIFCSPLOWO2_02_FULL_44_20</name>
    <dbReference type="NCBI Taxonomy" id="1798460"/>
    <lineage>
        <taxon>Bacteria</taxon>
        <taxon>Candidatus Jacksoniibacteriota</taxon>
    </lineage>
</organism>
<comment type="function">
    <text evidence="2">Catalyzes the isomerization between 2-isopropylmalate and 3-isopropylmalate, via the formation of 2-isopropylmaleate.</text>
</comment>
<evidence type="ECO:0000256" key="1">
    <source>
        <dbReference type="ARBA" id="ARBA00000491"/>
    </source>
</evidence>
<proteinExistence type="inferred from homology"/>
<dbReference type="InterPro" id="IPR015928">
    <property type="entry name" value="Aconitase/3IPM_dehydase_swvl"/>
</dbReference>
<comment type="pathway">
    <text evidence="3">Amino-acid biosynthesis; L-leucine biosynthesis; L-leucine from 3-methyl-2-oxobutanoate: step 2/4.</text>
</comment>
<dbReference type="InterPro" id="IPR050075">
    <property type="entry name" value="LeuD"/>
</dbReference>
<dbReference type="EC" id="4.2.1.33" evidence="6"/>
<feature type="domain" description="Aconitase A/isopropylmalate dehydratase small subunit swivel" evidence="11">
    <location>
        <begin position="11"/>
        <end position="119"/>
    </location>
</feature>
<evidence type="ECO:0000259" key="11">
    <source>
        <dbReference type="Pfam" id="PF00694"/>
    </source>
</evidence>
<keyword evidence="8" id="KW-0028">Amino-acid biosynthesis</keyword>
<gene>
    <name evidence="12" type="ORF">A3H61_04230</name>
</gene>
<evidence type="ECO:0000256" key="4">
    <source>
        <dbReference type="ARBA" id="ARBA00009845"/>
    </source>
</evidence>
<evidence type="ECO:0000256" key="2">
    <source>
        <dbReference type="ARBA" id="ARBA00002695"/>
    </source>
</evidence>
<reference evidence="12 13" key="1">
    <citation type="journal article" date="2016" name="Nat. Commun.">
        <title>Thousands of microbial genomes shed light on interconnected biogeochemical processes in an aquifer system.</title>
        <authorList>
            <person name="Anantharaman K."/>
            <person name="Brown C.T."/>
            <person name="Hug L.A."/>
            <person name="Sharon I."/>
            <person name="Castelle C.J."/>
            <person name="Probst A.J."/>
            <person name="Thomas B.C."/>
            <person name="Singh A."/>
            <person name="Wilkins M.J."/>
            <person name="Karaoz U."/>
            <person name="Brodie E.L."/>
            <person name="Williams K.H."/>
            <person name="Hubbard S.S."/>
            <person name="Banfield J.F."/>
        </authorList>
    </citation>
    <scope>NUCLEOTIDE SEQUENCE [LARGE SCALE GENOMIC DNA]</scope>
</reference>
<evidence type="ECO:0000256" key="8">
    <source>
        <dbReference type="ARBA" id="ARBA00022605"/>
    </source>
</evidence>
<dbReference type="InterPro" id="IPR000573">
    <property type="entry name" value="AconitaseA/IPMdHydase_ssu_swvl"/>
</dbReference>
<dbReference type="SUPFAM" id="SSF52016">
    <property type="entry name" value="LeuD/IlvD-like"/>
    <property type="match status" value="1"/>
</dbReference>
<name>A0A1G2AB56_9BACT</name>
<comment type="similarity">
    <text evidence="4">Belongs to the LeuD family. LeuD type 1 subfamily.</text>
</comment>
<dbReference type="GO" id="GO:0009098">
    <property type="term" value="P:L-leucine biosynthetic process"/>
    <property type="evidence" value="ECO:0007669"/>
    <property type="project" value="UniProtKB-KW"/>
</dbReference>
<dbReference type="PANTHER" id="PTHR43345">
    <property type="entry name" value="3-ISOPROPYLMALATE DEHYDRATASE SMALL SUBUNIT 2-RELATED-RELATED"/>
    <property type="match status" value="1"/>
</dbReference>
<comment type="caution">
    <text evidence="12">The sequence shown here is derived from an EMBL/GenBank/DDBJ whole genome shotgun (WGS) entry which is preliminary data.</text>
</comment>
<dbReference type="NCBIfam" id="NF002458">
    <property type="entry name" value="PRK01641.1"/>
    <property type="match status" value="1"/>
</dbReference>
<evidence type="ECO:0000256" key="3">
    <source>
        <dbReference type="ARBA" id="ARBA00004729"/>
    </source>
</evidence>
<accession>A0A1G2AB56</accession>
<keyword evidence="7" id="KW-0432">Leucine biosynthesis</keyword>
<keyword evidence="9" id="KW-0456">Lyase</keyword>
<sequence length="202" mass="22552">MQNAKLQSKITGRAIILPDDNIDTDRIIPARFLKCVTFNELGAHVFEDDRAALKIAGKIHPFDDPKYHGSSVLFTGENFGSGSSREHAVHALIKWGIRAIISYRMYSEIFFSNATANGLPCVIVNPENWKILSRAITSDKGCKVSLDIEAMTVASGTRIISCSFQHKSTREVFLSGDWDNLGVLLDAKDETNKIIEKLQYYK</sequence>
<comment type="subunit">
    <text evidence="5">Heterodimer of LeuC and LeuD.</text>
</comment>
<comment type="catalytic activity">
    <reaction evidence="1">
        <text>(2R,3S)-3-isopropylmalate = (2S)-2-isopropylmalate</text>
        <dbReference type="Rhea" id="RHEA:32287"/>
        <dbReference type="ChEBI" id="CHEBI:1178"/>
        <dbReference type="ChEBI" id="CHEBI:35121"/>
        <dbReference type="EC" id="4.2.1.33"/>
    </reaction>
</comment>
<dbReference type="PANTHER" id="PTHR43345:SF5">
    <property type="entry name" value="3-ISOPROPYLMALATE DEHYDRATASE SMALL SUBUNIT"/>
    <property type="match status" value="1"/>
</dbReference>
<dbReference type="EMBL" id="MHJU01000003">
    <property type="protein sequence ID" value="OGY74113.1"/>
    <property type="molecule type" value="Genomic_DNA"/>
</dbReference>
<evidence type="ECO:0000256" key="9">
    <source>
        <dbReference type="ARBA" id="ARBA00023239"/>
    </source>
</evidence>
<dbReference type="Gene3D" id="3.20.19.10">
    <property type="entry name" value="Aconitase, domain 4"/>
    <property type="match status" value="1"/>
</dbReference>
<dbReference type="Pfam" id="PF00694">
    <property type="entry name" value="Aconitase_C"/>
    <property type="match status" value="1"/>
</dbReference>
<evidence type="ECO:0000313" key="12">
    <source>
        <dbReference type="EMBL" id="OGY74113.1"/>
    </source>
</evidence>
<keyword evidence="10" id="KW-0100">Branched-chain amino acid biosynthesis</keyword>
<evidence type="ECO:0000256" key="6">
    <source>
        <dbReference type="ARBA" id="ARBA00011998"/>
    </source>
</evidence>
<dbReference type="GO" id="GO:0003861">
    <property type="term" value="F:3-isopropylmalate dehydratase activity"/>
    <property type="evidence" value="ECO:0007669"/>
    <property type="project" value="UniProtKB-EC"/>
</dbReference>